<comment type="caution">
    <text evidence="2">The sequence shown here is derived from an EMBL/GenBank/DDBJ whole genome shotgun (WGS) entry which is preliminary data.</text>
</comment>
<protein>
    <submittedName>
        <fullName evidence="2">Uncharacterized protein</fullName>
    </submittedName>
</protein>
<proteinExistence type="predicted"/>
<evidence type="ECO:0000313" key="3">
    <source>
        <dbReference type="Proteomes" id="UP000230233"/>
    </source>
</evidence>
<feature type="region of interest" description="Disordered" evidence="1">
    <location>
        <begin position="1"/>
        <end position="64"/>
    </location>
</feature>
<gene>
    <name evidence="2" type="primary">Cnig_chr_V.g17530</name>
    <name evidence="2" type="ORF">B9Z55_017530</name>
</gene>
<feature type="compositionally biased region" description="Polar residues" evidence="1">
    <location>
        <begin position="32"/>
        <end position="49"/>
    </location>
</feature>
<dbReference type="Proteomes" id="UP000230233">
    <property type="component" value="Chromosome V"/>
</dbReference>
<dbReference type="AlphaFoldDB" id="A0A2G5T9I0"/>
<organism evidence="2 3">
    <name type="scientific">Caenorhabditis nigoni</name>
    <dbReference type="NCBI Taxonomy" id="1611254"/>
    <lineage>
        <taxon>Eukaryota</taxon>
        <taxon>Metazoa</taxon>
        <taxon>Ecdysozoa</taxon>
        <taxon>Nematoda</taxon>
        <taxon>Chromadorea</taxon>
        <taxon>Rhabditida</taxon>
        <taxon>Rhabditina</taxon>
        <taxon>Rhabditomorpha</taxon>
        <taxon>Rhabditoidea</taxon>
        <taxon>Rhabditidae</taxon>
        <taxon>Peloderinae</taxon>
        <taxon>Caenorhabditis</taxon>
    </lineage>
</organism>
<reference evidence="3" key="1">
    <citation type="submission" date="2017-10" db="EMBL/GenBank/DDBJ databases">
        <title>Rapid genome shrinkage in a self-fertile nematode reveals novel sperm competition proteins.</title>
        <authorList>
            <person name="Yin D."/>
            <person name="Schwarz E.M."/>
            <person name="Thomas C.G."/>
            <person name="Felde R.L."/>
            <person name="Korf I.F."/>
            <person name="Cutter A.D."/>
            <person name="Schartner C.M."/>
            <person name="Ralston E.J."/>
            <person name="Meyer B.J."/>
            <person name="Haag E.S."/>
        </authorList>
    </citation>
    <scope>NUCLEOTIDE SEQUENCE [LARGE SCALE GENOMIC DNA]</scope>
    <source>
        <strain evidence="3">JU1422</strain>
    </source>
</reference>
<keyword evidence="3" id="KW-1185">Reference proteome</keyword>
<accession>A0A2G5T9I0</accession>
<feature type="compositionally biased region" description="Basic residues" evidence="1">
    <location>
        <begin position="20"/>
        <end position="29"/>
    </location>
</feature>
<sequence length="89" mass="10489">MSVKESGIHGNRYPQAWKKGAQKLRQHRMTPRDSNNAPPHTIAFNNRTTPARKQKRSQAVKRRFSTTKARNFWKFVTSNGRKSRRIRLE</sequence>
<evidence type="ECO:0000313" key="2">
    <source>
        <dbReference type="EMBL" id="PIC24065.1"/>
    </source>
</evidence>
<name>A0A2G5T9I0_9PELO</name>
<evidence type="ECO:0000256" key="1">
    <source>
        <dbReference type="SAM" id="MobiDB-lite"/>
    </source>
</evidence>
<dbReference type="EMBL" id="PDUG01000005">
    <property type="protein sequence ID" value="PIC24065.1"/>
    <property type="molecule type" value="Genomic_DNA"/>
</dbReference>
<feature type="compositionally biased region" description="Basic residues" evidence="1">
    <location>
        <begin position="50"/>
        <end position="64"/>
    </location>
</feature>